<dbReference type="AlphaFoldDB" id="A0AAD1RRA6"/>
<evidence type="ECO:0000313" key="2">
    <source>
        <dbReference type="EMBL" id="CAH2276766.1"/>
    </source>
</evidence>
<feature type="non-terminal residue" evidence="2">
    <location>
        <position position="1"/>
    </location>
</feature>
<proteinExistence type="predicted"/>
<gene>
    <name evidence="2" type="ORF">PECUL_23A003979</name>
</gene>
<organism evidence="2 3">
    <name type="scientific">Pelobates cultripes</name>
    <name type="common">Western spadefoot toad</name>
    <dbReference type="NCBI Taxonomy" id="61616"/>
    <lineage>
        <taxon>Eukaryota</taxon>
        <taxon>Metazoa</taxon>
        <taxon>Chordata</taxon>
        <taxon>Craniata</taxon>
        <taxon>Vertebrata</taxon>
        <taxon>Euteleostomi</taxon>
        <taxon>Amphibia</taxon>
        <taxon>Batrachia</taxon>
        <taxon>Anura</taxon>
        <taxon>Pelobatoidea</taxon>
        <taxon>Pelobatidae</taxon>
        <taxon>Pelobates</taxon>
    </lineage>
</organism>
<accession>A0AAD1RRA6</accession>
<protein>
    <submittedName>
        <fullName evidence="2">Uncharacterized protein</fullName>
    </submittedName>
</protein>
<feature type="region of interest" description="Disordered" evidence="1">
    <location>
        <begin position="1"/>
        <end position="60"/>
    </location>
</feature>
<dbReference type="Proteomes" id="UP001295444">
    <property type="component" value="Chromosome 03"/>
</dbReference>
<feature type="non-terminal residue" evidence="2">
    <location>
        <position position="107"/>
    </location>
</feature>
<evidence type="ECO:0000313" key="3">
    <source>
        <dbReference type="Proteomes" id="UP001295444"/>
    </source>
</evidence>
<name>A0AAD1RRA6_PELCU</name>
<sequence length="107" mass="11728">TSSGESASDVESKDASDTSKTVSFLDRGAHTNDPPGGSVTRTQGAKGTSPYEEGRRTRRNMLQRQTSYKEAMTPVYNLSNKELNLHHLSVLNKGLTFIPVCKPDPFQ</sequence>
<reference evidence="2" key="1">
    <citation type="submission" date="2022-03" db="EMBL/GenBank/DDBJ databases">
        <authorList>
            <person name="Alioto T."/>
            <person name="Alioto T."/>
            <person name="Gomez Garrido J."/>
        </authorList>
    </citation>
    <scope>NUCLEOTIDE SEQUENCE</scope>
</reference>
<evidence type="ECO:0000256" key="1">
    <source>
        <dbReference type="SAM" id="MobiDB-lite"/>
    </source>
</evidence>
<keyword evidence="3" id="KW-1185">Reference proteome</keyword>
<dbReference type="EMBL" id="OW240914">
    <property type="protein sequence ID" value="CAH2276766.1"/>
    <property type="molecule type" value="Genomic_DNA"/>
</dbReference>